<sequence>MFYFKERKKHPLILKNPALLIIDMQNYFLDPHSPAYLHGAERIIPNIKKIVSQAFAKEIPVVMTVHIGGNENMKNWWGNIVQENWANPFFKENKIELIKKDTYDAFWQTDLDQKLKSNNIKDIIITGVMTHLCCETTARSAFVRGYNVIMVEDALWDKDEFYHFSSLKNLAHGFATISKTEEVVWHISQLPG</sequence>
<accession>A0ABX7S4U8</accession>
<dbReference type="RefSeq" id="WP_207566217.1">
    <property type="nucleotide sequence ID" value="NZ_CP071446.1"/>
</dbReference>
<reference evidence="3 4" key="1">
    <citation type="submission" date="2021-03" db="EMBL/GenBank/DDBJ databases">
        <title>Thermosipho ferrireducens sp.nov., an anaerobic thermophilic iron-reducing bacterium isolated from a deep-sea hydrothermal sulfide deposits.</title>
        <authorList>
            <person name="Zeng X."/>
            <person name="Chen Y."/>
            <person name="Shao Z."/>
        </authorList>
    </citation>
    <scope>NUCLEOTIDE SEQUENCE [LARGE SCALE GENOMIC DNA]</scope>
    <source>
        <strain evidence="3 4">JL129W03</strain>
    </source>
</reference>
<dbReference type="Pfam" id="PF00857">
    <property type="entry name" value="Isochorismatase"/>
    <property type="match status" value="1"/>
</dbReference>
<dbReference type="PANTHER" id="PTHR43540">
    <property type="entry name" value="PEROXYUREIDOACRYLATE/UREIDOACRYLATE AMIDOHYDROLASE-RELATED"/>
    <property type="match status" value="1"/>
</dbReference>
<organism evidence="3 4">
    <name type="scientific">Thermosipho ferrireducens</name>
    <dbReference type="NCBI Taxonomy" id="2571116"/>
    <lineage>
        <taxon>Bacteria</taxon>
        <taxon>Thermotogati</taxon>
        <taxon>Thermotogota</taxon>
        <taxon>Thermotogae</taxon>
        <taxon>Thermotogales</taxon>
        <taxon>Fervidobacteriaceae</taxon>
        <taxon>Thermosipho</taxon>
    </lineage>
</organism>
<name>A0ABX7S4U8_9BACT</name>
<gene>
    <name evidence="3" type="ORF">JYK00_07075</name>
</gene>
<evidence type="ECO:0000313" key="3">
    <source>
        <dbReference type="EMBL" id="QTA37492.1"/>
    </source>
</evidence>
<dbReference type="SUPFAM" id="SSF52499">
    <property type="entry name" value="Isochorismatase-like hydrolases"/>
    <property type="match status" value="1"/>
</dbReference>
<dbReference type="InterPro" id="IPR050272">
    <property type="entry name" value="Isochorismatase-like_hydrls"/>
</dbReference>
<dbReference type="Gene3D" id="3.40.50.850">
    <property type="entry name" value="Isochorismatase-like"/>
    <property type="match status" value="1"/>
</dbReference>
<dbReference type="EMBL" id="CP071446">
    <property type="protein sequence ID" value="QTA37492.1"/>
    <property type="molecule type" value="Genomic_DNA"/>
</dbReference>
<dbReference type="Proteomes" id="UP000671862">
    <property type="component" value="Chromosome"/>
</dbReference>
<feature type="domain" description="Isochorismatase-like" evidence="2">
    <location>
        <begin position="18"/>
        <end position="182"/>
    </location>
</feature>
<dbReference type="PANTHER" id="PTHR43540:SF6">
    <property type="entry name" value="ISOCHORISMATASE-LIKE DOMAIN-CONTAINING PROTEIN"/>
    <property type="match status" value="1"/>
</dbReference>
<evidence type="ECO:0000313" key="4">
    <source>
        <dbReference type="Proteomes" id="UP000671862"/>
    </source>
</evidence>
<proteinExistence type="predicted"/>
<evidence type="ECO:0000259" key="2">
    <source>
        <dbReference type="Pfam" id="PF00857"/>
    </source>
</evidence>
<keyword evidence="4" id="KW-1185">Reference proteome</keyword>
<protein>
    <submittedName>
        <fullName evidence="3">Isochorismatase family protein</fullName>
    </submittedName>
</protein>
<dbReference type="InterPro" id="IPR036380">
    <property type="entry name" value="Isochorismatase-like_sf"/>
</dbReference>
<dbReference type="InterPro" id="IPR000868">
    <property type="entry name" value="Isochorismatase-like_dom"/>
</dbReference>
<keyword evidence="1" id="KW-0378">Hydrolase</keyword>
<dbReference type="CDD" id="cd00431">
    <property type="entry name" value="cysteine_hydrolases"/>
    <property type="match status" value="1"/>
</dbReference>
<evidence type="ECO:0000256" key="1">
    <source>
        <dbReference type="ARBA" id="ARBA00022801"/>
    </source>
</evidence>